<evidence type="ECO:0000256" key="1">
    <source>
        <dbReference type="ARBA" id="ARBA00001913"/>
    </source>
</evidence>
<dbReference type="SUPFAM" id="SSF51011">
    <property type="entry name" value="Glycosyl hydrolase domain"/>
    <property type="match status" value="1"/>
</dbReference>
<dbReference type="GO" id="GO:0005975">
    <property type="term" value="P:carbohydrate metabolic process"/>
    <property type="evidence" value="ECO:0007669"/>
    <property type="project" value="InterPro"/>
</dbReference>
<dbReference type="GO" id="GO:0004556">
    <property type="term" value="F:alpha-amylase activity"/>
    <property type="evidence" value="ECO:0007669"/>
    <property type="project" value="UniProtKB-UniRule"/>
</dbReference>
<evidence type="ECO:0000313" key="9">
    <source>
        <dbReference type="EMBL" id="HGG00889.1"/>
    </source>
</evidence>
<reference evidence="9" key="1">
    <citation type="journal article" date="2020" name="mSystems">
        <title>Genome- and Community-Level Interaction Insights into Carbon Utilization and Element Cycling Functions of Hydrothermarchaeota in Hydrothermal Sediment.</title>
        <authorList>
            <person name="Zhou Z."/>
            <person name="Liu Y."/>
            <person name="Xu W."/>
            <person name="Pan J."/>
            <person name="Luo Z.H."/>
            <person name="Li M."/>
        </authorList>
    </citation>
    <scope>NUCLEOTIDE SEQUENCE [LARGE SCALE GENOMIC DNA]</scope>
    <source>
        <strain evidence="9">SpSt-374</strain>
    </source>
</reference>
<dbReference type="Pfam" id="PF00686">
    <property type="entry name" value="CBM_20"/>
    <property type="match status" value="1"/>
</dbReference>
<organism evidence="9">
    <name type="scientific">Planktothricoides sp. SpSt-374</name>
    <dbReference type="NCBI Taxonomy" id="2282167"/>
    <lineage>
        <taxon>Bacteria</taxon>
        <taxon>Bacillati</taxon>
        <taxon>Cyanobacteriota</taxon>
        <taxon>Cyanophyceae</taxon>
        <taxon>Oscillatoriophycideae</taxon>
        <taxon>Oscillatoriales</taxon>
        <taxon>Oscillatoriaceae</taxon>
        <taxon>Planktothricoides</taxon>
    </lineage>
</organism>
<sequence>MVSTSPGSSAQAQSSDAKSQLDFMFARSLEFRQEIIYFIVVDRFCDGDTNNSAGPNPKLYDPNRESWNKYWGGDLRGVISKLDYLQNMGVTALWLTPLFEQIEEELFDITAMAGYWTKDFKRINPRLVAPGEEISLVKSSNTVFDELIAELHKRGMKMILDIVCNHSSPDAGGKKGQLYDDGVLIADFHNDTKGWYHHYGEVQDWGSEWQVENEELAGLADFNENNTEYRAYIKSAIKLWLDRGVDALRVDTVKHMPLWFWQEFTSDMKTHKPSLFMFGEWIYSGPQDPLSITFANKSGMSILDYNLAVAIRRGMAQGDPGGFYVINEAFEQDHIYTSASELITFLDNHDIPRFQSLNGDGDILRLAVNLIMTSRGIPCVYYGTEQYLHNDTNGGHEPYNRPMMENWDTNTIIYRDMKVLSDLRRHNPAVALGSHLQKYLSNDVYCYVRRYRDHRCFVAMSKSYGPVTIHEVSTDFPDGNYTCVLTGRQFEVKNGCIYNLYLGPKEMIVISYVGTQITCTTVVMIRVNGISTKLGETVAVIGDCPELGNWDIEKAYRLEYINKNQWFGEIPFHESVGKPIAYKYVLLRESDPPERENCTARRWIVANDGIVKLEDTWAW</sequence>
<dbReference type="Gene3D" id="2.60.40.10">
    <property type="entry name" value="Immunoglobulins"/>
    <property type="match status" value="1"/>
</dbReference>
<dbReference type="SUPFAM" id="SSF51445">
    <property type="entry name" value="(Trans)glycosidases"/>
    <property type="match status" value="1"/>
</dbReference>
<proteinExistence type="inferred from homology"/>
<gene>
    <name evidence="9" type="ORF">ENR15_09620</name>
</gene>
<dbReference type="SUPFAM" id="SSF49452">
    <property type="entry name" value="Starch-binding domain-like"/>
    <property type="match status" value="1"/>
</dbReference>
<dbReference type="SMART" id="SM00642">
    <property type="entry name" value="Aamy"/>
    <property type="match status" value="1"/>
</dbReference>
<dbReference type="EC" id="3.2.1.1" evidence="7"/>
<evidence type="ECO:0000259" key="8">
    <source>
        <dbReference type="PROSITE" id="PS51166"/>
    </source>
</evidence>
<evidence type="ECO:0000256" key="2">
    <source>
        <dbReference type="ARBA" id="ARBA00008061"/>
    </source>
</evidence>
<dbReference type="EMBL" id="DSPX01000095">
    <property type="protein sequence ID" value="HGG00889.1"/>
    <property type="molecule type" value="Genomic_DNA"/>
</dbReference>
<keyword evidence="3" id="KW-0479">Metal-binding</keyword>
<evidence type="ECO:0000256" key="5">
    <source>
        <dbReference type="ARBA" id="ARBA00022837"/>
    </source>
</evidence>
<dbReference type="Gene3D" id="3.20.20.80">
    <property type="entry name" value="Glycosidases"/>
    <property type="match status" value="1"/>
</dbReference>
<dbReference type="InterPro" id="IPR031319">
    <property type="entry name" value="A-amylase_C"/>
</dbReference>
<name>A0A7C3ZVL4_9CYAN</name>
<evidence type="ECO:0000256" key="7">
    <source>
        <dbReference type="RuleBase" id="RU361134"/>
    </source>
</evidence>
<evidence type="ECO:0000256" key="6">
    <source>
        <dbReference type="RuleBase" id="RU003615"/>
    </source>
</evidence>
<dbReference type="Pfam" id="PF00128">
    <property type="entry name" value="Alpha-amylase"/>
    <property type="match status" value="1"/>
</dbReference>
<accession>A0A7C3ZVL4</accession>
<dbReference type="PROSITE" id="PS51166">
    <property type="entry name" value="CBM20"/>
    <property type="match status" value="1"/>
</dbReference>
<dbReference type="InterPro" id="IPR013780">
    <property type="entry name" value="Glyco_hydro_b"/>
</dbReference>
<dbReference type="PANTHER" id="PTHR10357">
    <property type="entry name" value="ALPHA-AMYLASE FAMILY MEMBER"/>
    <property type="match status" value="1"/>
</dbReference>
<keyword evidence="9" id="KW-0808">Transferase</keyword>
<protein>
    <recommendedName>
        <fullName evidence="7">Alpha-amylase</fullName>
        <ecNumber evidence="7">3.2.1.1</ecNumber>
    </recommendedName>
</protein>
<dbReference type="SMART" id="SM01065">
    <property type="entry name" value="CBM_2"/>
    <property type="match status" value="1"/>
</dbReference>
<keyword evidence="4" id="KW-0732">Signal</keyword>
<dbReference type="SMART" id="SM00632">
    <property type="entry name" value="Aamy_C"/>
    <property type="match status" value="1"/>
</dbReference>
<keyword evidence="7" id="KW-0326">Glycosidase</keyword>
<comment type="caution">
    <text evidence="9">The sequence shown here is derived from an EMBL/GenBank/DDBJ whole genome shotgun (WGS) entry which is preliminary data.</text>
</comment>
<dbReference type="InterPro" id="IPR006046">
    <property type="entry name" value="Alpha_amylase"/>
</dbReference>
<dbReference type="PRINTS" id="PR00110">
    <property type="entry name" value="ALPHAAMYLASE"/>
</dbReference>
<dbReference type="Gene3D" id="2.60.40.1180">
    <property type="entry name" value="Golgi alpha-mannosidase II"/>
    <property type="match status" value="1"/>
</dbReference>
<evidence type="ECO:0000256" key="3">
    <source>
        <dbReference type="ARBA" id="ARBA00022723"/>
    </source>
</evidence>
<dbReference type="CDD" id="cd05467">
    <property type="entry name" value="CBM20"/>
    <property type="match status" value="1"/>
</dbReference>
<dbReference type="GO" id="GO:0016740">
    <property type="term" value="F:transferase activity"/>
    <property type="evidence" value="ECO:0007669"/>
    <property type="project" value="UniProtKB-KW"/>
</dbReference>
<dbReference type="InterPro" id="IPR002044">
    <property type="entry name" value="CBM20"/>
</dbReference>
<comment type="cofactor">
    <cofactor evidence="1">
        <name>Ca(2+)</name>
        <dbReference type="ChEBI" id="CHEBI:29108"/>
    </cofactor>
</comment>
<dbReference type="PANTHER" id="PTHR10357:SF215">
    <property type="entry name" value="ALPHA-AMYLASE 1"/>
    <property type="match status" value="1"/>
</dbReference>
<dbReference type="GO" id="GO:2001070">
    <property type="term" value="F:starch binding"/>
    <property type="evidence" value="ECO:0007669"/>
    <property type="project" value="InterPro"/>
</dbReference>
<keyword evidence="7" id="KW-0378">Hydrolase</keyword>
<feature type="domain" description="CBM20" evidence="8">
    <location>
        <begin position="515"/>
        <end position="619"/>
    </location>
</feature>
<comment type="catalytic activity">
    <reaction evidence="7">
        <text>Endohydrolysis of (1-&gt;4)-alpha-D-glucosidic linkages in polysaccharides containing three or more (1-&gt;4)-alpha-linked D-glucose units.</text>
        <dbReference type="EC" id="3.2.1.1"/>
    </reaction>
</comment>
<dbReference type="InterPro" id="IPR013783">
    <property type="entry name" value="Ig-like_fold"/>
</dbReference>
<comment type="similarity">
    <text evidence="2 6">Belongs to the glycosyl hydrolase 13 family.</text>
</comment>
<dbReference type="GO" id="GO:0046872">
    <property type="term" value="F:metal ion binding"/>
    <property type="evidence" value="ECO:0007669"/>
    <property type="project" value="UniProtKB-KW"/>
</dbReference>
<dbReference type="AlphaFoldDB" id="A0A7C3ZVL4"/>
<keyword evidence="7" id="KW-0119">Carbohydrate metabolism</keyword>
<dbReference type="InterPro" id="IPR017853">
    <property type="entry name" value="GH"/>
</dbReference>
<keyword evidence="5" id="KW-0106">Calcium</keyword>
<dbReference type="InterPro" id="IPR013784">
    <property type="entry name" value="Carb-bd-like_fold"/>
</dbReference>
<dbReference type="InterPro" id="IPR006047">
    <property type="entry name" value="GH13_cat_dom"/>
</dbReference>
<evidence type="ECO:0000256" key="4">
    <source>
        <dbReference type="ARBA" id="ARBA00022729"/>
    </source>
</evidence>